<dbReference type="AlphaFoldDB" id="A0A3E1KAD6"/>
<sequence>MIVKTPAEFRKQISAGWLNADGPAVPRAVFLVEPSGFRVSDQTARDNEYMDTGVDVDPHRALDQHRALSERITACGIPLVRFPGKPETPDDVFPNNVFATAPGRLIIGAMLHPERQREAERADIRAFFTDLMHYDTIDLSGQDLVAELTGSLVLDRARRIGFCGITQRVDEAGCKAMHEAFDLGLTFQFDLDEHEYHTNVVMAVLASRALIICPDAFADPEVPKAIGEAFPGHVLEITTEEKEAFAGNVIALSFSDLFMSQTAVDALPPEKLAKLEEWGFTIHGIELDEIEKAGGSLRCCVAEIY</sequence>
<dbReference type="Gene3D" id="3.75.10.10">
    <property type="entry name" value="L-arginine/glycine Amidinotransferase, Chain A"/>
    <property type="match status" value="1"/>
</dbReference>
<dbReference type="PANTHER" id="PTHR43224">
    <property type="entry name" value="AMIDINOTRANSFERASE"/>
    <property type="match status" value="1"/>
</dbReference>
<dbReference type="RefSeq" id="WP_116650123.1">
    <property type="nucleotide sequence ID" value="NZ_QUZK01000022.1"/>
</dbReference>
<dbReference type="Pfam" id="PF19420">
    <property type="entry name" value="DDAH_eukar"/>
    <property type="match status" value="1"/>
</dbReference>
<dbReference type="EMBL" id="QUZK01000022">
    <property type="protein sequence ID" value="RFF31275.1"/>
    <property type="molecule type" value="Genomic_DNA"/>
</dbReference>
<evidence type="ECO:0000313" key="1">
    <source>
        <dbReference type="EMBL" id="RFF31275.1"/>
    </source>
</evidence>
<dbReference type="PANTHER" id="PTHR43224:SF1">
    <property type="entry name" value="AMIDINOTRANSFERASE"/>
    <property type="match status" value="1"/>
</dbReference>
<evidence type="ECO:0000313" key="2">
    <source>
        <dbReference type="Proteomes" id="UP000260351"/>
    </source>
</evidence>
<dbReference type="Proteomes" id="UP000260351">
    <property type="component" value="Unassembled WGS sequence"/>
</dbReference>
<proteinExistence type="predicted"/>
<keyword evidence="2" id="KW-1185">Reference proteome</keyword>
<name>A0A3E1KAD6_9GAMM</name>
<gene>
    <name evidence="1" type="ORF">DZC52_05535</name>
</gene>
<dbReference type="GO" id="GO:0016740">
    <property type="term" value="F:transferase activity"/>
    <property type="evidence" value="ECO:0007669"/>
    <property type="project" value="UniProtKB-KW"/>
</dbReference>
<dbReference type="OrthoDB" id="9788268at2"/>
<reference evidence="1 2" key="1">
    <citation type="submission" date="2018-08" db="EMBL/GenBank/DDBJ databases">
        <title>Wenzhouxiangella salilacus sp. nov., a novel bacterium isolated from a saline lake in Xinjiang Province, China.</title>
        <authorList>
            <person name="Han S."/>
        </authorList>
    </citation>
    <scope>NUCLEOTIDE SEQUENCE [LARGE SCALE GENOMIC DNA]</scope>
    <source>
        <strain evidence="1 2">XDB06</strain>
    </source>
</reference>
<dbReference type="SUPFAM" id="SSF55909">
    <property type="entry name" value="Pentein"/>
    <property type="match status" value="1"/>
</dbReference>
<organism evidence="1 2">
    <name type="scientific">Wenzhouxiangella sediminis</name>
    <dbReference type="NCBI Taxonomy" id="1792836"/>
    <lineage>
        <taxon>Bacteria</taxon>
        <taxon>Pseudomonadati</taxon>
        <taxon>Pseudomonadota</taxon>
        <taxon>Gammaproteobacteria</taxon>
        <taxon>Chromatiales</taxon>
        <taxon>Wenzhouxiangellaceae</taxon>
        <taxon>Wenzhouxiangella</taxon>
    </lineage>
</organism>
<comment type="caution">
    <text evidence="1">The sequence shown here is derived from an EMBL/GenBank/DDBJ whole genome shotgun (WGS) entry which is preliminary data.</text>
</comment>
<dbReference type="InterPro" id="IPR014541">
    <property type="entry name" value="Amdntrnsf_FN0238"/>
</dbReference>
<accession>A0A3E1KAD6</accession>
<keyword evidence="1" id="KW-0808">Transferase</keyword>
<protein>
    <submittedName>
        <fullName evidence="1">Amidinotransferase</fullName>
    </submittedName>
</protein>